<proteinExistence type="predicted"/>
<gene>
    <name evidence="4" type="ORF">FC21_GL000486</name>
</gene>
<feature type="transmembrane region" description="Helical" evidence="2">
    <location>
        <begin position="45"/>
        <end position="63"/>
    </location>
</feature>
<dbReference type="RefSeq" id="WP_054652571.1">
    <property type="nucleotide sequence ID" value="NZ_AZGC01000013.1"/>
</dbReference>
<keyword evidence="5" id="KW-1185">Reference proteome</keyword>
<reference evidence="4 5" key="1">
    <citation type="journal article" date="2015" name="Genome Announc.">
        <title>Expanding the biotechnology potential of lactobacilli through comparative genomics of 213 strains and associated genera.</title>
        <authorList>
            <person name="Sun Z."/>
            <person name="Harris H.M."/>
            <person name="McCann A."/>
            <person name="Guo C."/>
            <person name="Argimon S."/>
            <person name="Zhang W."/>
            <person name="Yang X."/>
            <person name="Jeffery I.B."/>
            <person name="Cooney J.C."/>
            <person name="Kagawa T.F."/>
            <person name="Liu W."/>
            <person name="Song Y."/>
            <person name="Salvetti E."/>
            <person name="Wrobel A."/>
            <person name="Rasinkangas P."/>
            <person name="Parkhill J."/>
            <person name="Rea M.C."/>
            <person name="O'Sullivan O."/>
            <person name="Ritari J."/>
            <person name="Douillard F.P."/>
            <person name="Paul Ross R."/>
            <person name="Yang R."/>
            <person name="Briner A.E."/>
            <person name="Felis G.E."/>
            <person name="de Vos W.M."/>
            <person name="Barrangou R."/>
            <person name="Klaenhammer T.R."/>
            <person name="Caufield P.W."/>
            <person name="Cui Y."/>
            <person name="Zhang H."/>
            <person name="O'Toole P.W."/>
        </authorList>
    </citation>
    <scope>NUCLEOTIDE SEQUENCE [LARGE SCALE GENOMIC DNA]</scope>
    <source>
        <strain evidence="4 5">DSM 18793</strain>
    </source>
</reference>
<keyword evidence="2" id="KW-0472">Membrane</keyword>
<dbReference type="Proteomes" id="UP000051084">
    <property type="component" value="Unassembled WGS sequence"/>
</dbReference>
<dbReference type="PATRIC" id="fig|1423742.4.peg.509"/>
<evidence type="ECO:0000313" key="5">
    <source>
        <dbReference type="Proteomes" id="UP000051084"/>
    </source>
</evidence>
<keyword evidence="2" id="KW-1133">Transmembrane helix</keyword>
<dbReference type="InterPro" id="IPR026870">
    <property type="entry name" value="Zinc_ribbon_dom"/>
</dbReference>
<name>A0A0R1USL5_9LACO</name>
<feature type="domain" description="Zinc-ribbon" evidence="3">
    <location>
        <begin position="3"/>
        <end position="25"/>
    </location>
</feature>
<comment type="caution">
    <text evidence="4">The sequence shown here is derived from an EMBL/GenBank/DDBJ whole genome shotgun (WGS) entry which is preliminary data.</text>
</comment>
<sequence length="112" mass="12611">MNYCQHCGQQLPANTKFCPNCGQPVTNPTPQRSKRQQVSNHQSKSWWLIDGLLLVVGIGWWWMDQRQVAPQHPHSIAKSHTDSQASPAAKPKLKLTATVPINICFNCICNSY</sequence>
<dbReference type="EMBL" id="AZGC01000013">
    <property type="protein sequence ID" value="KRL96046.1"/>
    <property type="molecule type" value="Genomic_DNA"/>
</dbReference>
<evidence type="ECO:0000256" key="1">
    <source>
        <dbReference type="SAM" id="MobiDB-lite"/>
    </source>
</evidence>
<dbReference type="Pfam" id="PF13240">
    <property type="entry name" value="Zn_Ribbon_1"/>
    <property type="match status" value="1"/>
</dbReference>
<dbReference type="STRING" id="417373.GCA_001570685_00446"/>
<protein>
    <recommendedName>
        <fullName evidence="3">Zinc-ribbon domain-containing protein</fullName>
    </recommendedName>
</protein>
<evidence type="ECO:0000256" key="2">
    <source>
        <dbReference type="SAM" id="Phobius"/>
    </source>
</evidence>
<organism evidence="4 5">
    <name type="scientific">Limosilactobacillus equigenerosi DSM 18793 = JCM 14505</name>
    <dbReference type="NCBI Taxonomy" id="1423742"/>
    <lineage>
        <taxon>Bacteria</taxon>
        <taxon>Bacillati</taxon>
        <taxon>Bacillota</taxon>
        <taxon>Bacilli</taxon>
        <taxon>Lactobacillales</taxon>
        <taxon>Lactobacillaceae</taxon>
        <taxon>Limosilactobacillus</taxon>
    </lineage>
</organism>
<keyword evidence="2" id="KW-0812">Transmembrane</keyword>
<evidence type="ECO:0000259" key="3">
    <source>
        <dbReference type="Pfam" id="PF13240"/>
    </source>
</evidence>
<evidence type="ECO:0000313" key="4">
    <source>
        <dbReference type="EMBL" id="KRL96046.1"/>
    </source>
</evidence>
<accession>A0A0R1USL5</accession>
<feature type="region of interest" description="Disordered" evidence="1">
    <location>
        <begin position="71"/>
        <end position="91"/>
    </location>
</feature>
<dbReference type="OrthoDB" id="2293175at2"/>
<dbReference type="AlphaFoldDB" id="A0A0R1USL5"/>